<dbReference type="EnsemblPlants" id="TraesCS2B02G069700.1">
    <property type="protein sequence ID" value="TraesCS2B02G069700.1"/>
    <property type="gene ID" value="TraesCS2B02G069700"/>
</dbReference>
<dbReference type="Gramene" id="TraesCS2B03G0154200.1">
    <property type="protein sequence ID" value="TraesCS2B03G0154200.1.CDS"/>
    <property type="gene ID" value="TraesCS2B03G0154200"/>
</dbReference>
<dbReference type="Proteomes" id="UP000019116">
    <property type="component" value="Chromosome 2B"/>
</dbReference>
<evidence type="ECO:0000313" key="4">
    <source>
        <dbReference type="Proteomes" id="UP000019116"/>
    </source>
</evidence>
<dbReference type="Gene3D" id="3.90.1320.10">
    <property type="entry name" value="Outer-capsid protein sigma 3, large lobe"/>
    <property type="match status" value="1"/>
</dbReference>
<feature type="chain" id="PRO_5043171911" description="Neprosin PEP catalytic domain-containing protein" evidence="1">
    <location>
        <begin position="27"/>
        <end position="318"/>
    </location>
</feature>
<dbReference type="PANTHER" id="PTHR31589:SF181">
    <property type="entry name" value="NEPROSIN DOMAIN-CONTAINING PROTEIN"/>
    <property type="match status" value="1"/>
</dbReference>
<dbReference type="Gramene" id="TraesCAD_scaffold_012769_01G000300.1">
    <property type="protein sequence ID" value="TraesCAD_scaffold_012769_01G000300.1"/>
    <property type="gene ID" value="TraesCAD_scaffold_012769_01G000300"/>
</dbReference>
<dbReference type="Pfam" id="PF03080">
    <property type="entry name" value="Neprosin"/>
    <property type="match status" value="1"/>
</dbReference>
<protein>
    <recommendedName>
        <fullName evidence="2">Neprosin PEP catalytic domain-containing protein</fullName>
    </recommendedName>
</protein>
<feature type="domain" description="Neprosin PEP catalytic" evidence="2">
    <location>
        <begin position="59"/>
        <end position="317"/>
    </location>
</feature>
<dbReference type="SMR" id="A0A3B6C134"/>
<reference evidence="3" key="2">
    <citation type="submission" date="2018-10" db="UniProtKB">
        <authorList>
            <consortium name="EnsemblPlants"/>
        </authorList>
    </citation>
    <scope>IDENTIFICATION</scope>
</reference>
<keyword evidence="1" id="KW-0732">Signal</keyword>
<evidence type="ECO:0000313" key="3">
    <source>
        <dbReference type="EnsemblPlants" id="TraesCS2B02G069700.1"/>
    </source>
</evidence>
<dbReference type="Gramene" id="TraesROB_scaffold_044685_01G000300.1">
    <property type="protein sequence ID" value="TraesROB_scaffold_044685_01G000300.1"/>
    <property type="gene ID" value="TraesROB_scaffold_044685_01G000300"/>
</dbReference>
<dbReference type="Gramene" id="TraesWEE_scaffold_028233_01G000300.1">
    <property type="protein sequence ID" value="TraesWEE_scaffold_028233_01G000300.1"/>
    <property type="gene ID" value="TraesWEE_scaffold_028233_01G000300"/>
</dbReference>
<accession>A0A3B6C134</accession>
<dbReference type="InterPro" id="IPR053168">
    <property type="entry name" value="Glutamic_endopeptidase"/>
</dbReference>
<name>A0A3B6C134_WHEAT</name>
<dbReference type="PROSITE" id="PS52045">
    <property type="entry name" value="NEPROSIN_PEP_CD"/>
    <property type="match status" value="1"/>
</dbReference>
<feature type="signal peptide" evidence="1">
    <location>
        <begin position="1"/>
        <end position="26"/>
    </location>
</feature>
<dbReference type="PaxDb" id="4565-Traes_2BS_57745CFAE.2"/>
<keyword evidence="4" id="KW-1185">Reference proteome</keyword>
<evidence type="ECO:0000259" key="2">
    <source>
        <dbReference type="PROSITE" id="PS52045"/>
    </source>
</evidence>
<organism evidence="3">
    <name type="scientific">Triticum aestivum</name>
    <name type="common">Wheat</name>
    <dbReference type="NCBI Taxonomy" id="4565"/>
    <lineage>
        <taxon>Eukaryota</taxon>
        <taxon>Viridiplantae</taxon>
        <taxon>Streptophyta</taxon>
        <taxon>Embryophyta</taxon>
        <taxon>Tracheophyta</taxon>
        <taxon>Spermatophyta</taxon>
        <taxon>Magnoliopsida</taxon>
        <taxon>Liliopsida</taxon>
        <taxon>Poales</taxon>
        <taxon>Poaceae</taxon>
        <taxon>BOP clade</taxon>
        <taxon>Pooideae</taxon>
        <taxon>Triticodae</taxon>
        <taxon>Triticeae</taxon>
        <taxon>Triticinae</taxon>
        <taxon>Triticum</taxon>
    </lineage>
</organism>
<dbReference type="PANTHER" id="PTHR31589">
    <property type="entry name" value="PROTEIN, PUTATIVE (DUF239)-RELATED-RELATED"/>
    <property type="match status" value="1"/>
</dbReference>
<dbReference type="InterPro" id="IPR004314">
    <property type="entry name" value="Neprosin"/>
</dbReference>
<dbReference type="Gramene" id="TraesPARA_EIv1.0_0606340.1">
    <property type="protein sequence ID" value="TraesPARA_EIv1.0_0606340.1.CDS"/>
    <property type="gene ID" value="TraesPARA_EIv1.0_0606340"/>
</dbReference>
<reference evidence="3" key="1">
    <citation type="submission" date="2018-08" db="EMBL/GenBank/DDBJ databases">
        <authorList>
            <person name="Rossello M."/>
        </authorList>
    </citation>
    <scope>NUCLEOTIDE SEQUENCE [LARGE SCALE GENOMIC DNA]</scope>
    <source>
        <strain evidence="3">cv. Chinese Spring</strain>
    </source>
</reference>
<evidence type="ECO:0000256" key="1">
    <source>
        <dbReference type="SAM" id="SignalP"/>
    </source>
</evidence>
<proteinExistence type="predicted"/>
<dbReference type="STRING" id="4565.A0A3B6C134"/>
<dbReference type="OMA" id="YAMWRTT"/>
<dbReference type="Gramene" id="TraesCLE_scaffold_015533_01G000200.1">
    <property type="protein sequence ID" value="TraesCLE_scaffold_015533_01G000200.1"/>
    <property type="gene ID" value="TraesCLE_scaffold_015533_01G000200"/>
</dbReference>
<dbReference type="AlphaFoldDB" id="A0A3B6C134"/>
<dbReference type="OrthoDB" id="1863773at2759"/>
<sequence length="318" mass="35268">MASGQGHVIIPIFLLFSFAPYYITLAESIDLGGSLQTNEKDGTLSGSNPFQLNRRMKTDGKGNTISHYAMWHTEPGKFYGLRAEMSIWGSPNQENSQDSGSAIQIYCQEGEHYSLIEAGFHVSPSLYHNRDVRFFTYTTRDTKSAGCYNLQCPGFVPARGAALVPGQAISPPSIYGQADHYARLSLNKAPPVVLDPNSGDWVVYRHDLDSPSFLGHFPGQLCPGESRIQALTGFVNYLKNTHGPPMGSGQFPDDEDDKRSAYFKHIKIYDANGHARDPITTRMIKLVDRPDCYKETDFTVIINRGYIFYYGGPNGCIG</sequence>
<dbReference type="Gramene" id="TraesCS2B02G069700.1">
    <property type="protein sequence ID" value="TraesCS2B02G069700.1"/>
    <property type="gene ID" value="TraesCS2B02G069700"/>
</dbReference>